<dbReference type="Proteomes" id="UP001202328">
    <property type="component" value="Unassembled WGS sequence"/>
</dbReference>
<name>A0AAD4RWB6_9MAGN</name>
<evidence type="ECO:0000313" key="1">
    <source>
        <dbReference type="EMBL" id="KAI3836922.1"/>
    </source>
</evidence>
<proteinExistence type="predicted"/>
<reference evidence="1" key="1">
    <citation type="submission" date="2022-04" db="EMBL/GenBank/DDBJ databases">
        <title>A functionally conserved STORR gene fusion in Papaver species that diverged 16.8 million years ago.</title>
        <authorList>
            <person name="Catania T."/>
        </authorList>
    </citation>
    <scope>NUCLEOTIDE SEQUENCE</scope>
    <source>
        <strain evidence="1">S-188037</strain>
    </source>
</reference>
<accession>A0AAD4RWB6</accession>
<keyword evidence="2" id="KW-1185">Reference proteome</keyword>
<comment type="caution">
    <text evidence="1">The sequence shown here is derived from an EMBL/GenBank/DDBJ whole genome shotgun (WGS) entry which is preliminary data.</text>
</comment>
<dbReference type="AlphaFoldDB" id="A0AAD4RWB6"/>
<organism evidence="1 2">
    <name type="scientific">Papaver atlanticum</name>
    <dbReference type="NCBI Taxonomy" id="357466"/>
    <lineage>
        <taxon>Eukaryota</taxon>
        <taxon>Viridiplantae</taxon>
        <taxon>Streptophyta</taxon>
        <taxon>Embryophyta</taxon>
        <taxon>Tracheophyta</taxon>
        <taxon>Spermatophyta</taxon>
        <taxon>Magnoliopsida</taxon>
        <taxon>Ranunculales</taxon>
        <taxon>Papaveraceae</taxon>
        <taxon>Papaveroideae</taxon>
        <taxon>Papaver</taxon>
    </lineage>
</organism>
<gene>
    <name evidence="1" type="ORF">MKW98_005255</name>
</gene>
<protein>
    <submittedName>
        <fullName evidence="1">Uncharacterized protein</fullName>
    </submittedName>
</protein>
<sequence length="176" mass="20371">MCIDSAIEAGTPEMYYLNPSDNLWKIASAWYVVEHKHLSCFDNSFVWLRGWNTIEAGSPEDYYLNPSDNLWKMVSEWNVVEHEDFLVLTIHNYGLGDGVCTRFEGKFINIEVFAENKEKAARFEHKDGMKNFSIEMNPNFLHLGVTLDRRLKLSQGIQRLFISKLEDEEMKVAAAV</sequence>
<dbReference type="EMBL" id="JAJJMB010017633">
    <property type="protein sequence ID" value="KAI3836922.1"/>
    <property type="molecule type" value="Genomic_DNA"/>
</dbReference>
<evidence type="ECO:0000313" key="2">
    <source>
        <dbReference type="Proteomes" id="UP001202328"/>
    </source>
</evidence>